<name>A0AAN6VH11_9PEZI</name>
<keyword evidence="2" id="KW-1185">Reference proteome</keyword>
<feature type="non-terminal residue" evidence="1">
    <location>
        <position position="1"/>
    </location>
</feature>
<dbReference type="AlphaFoldDB" id="A0AAN6VH11"/>
<proteinExistence type="predicted"/>
<gene>
    <name evidence="1" type="ORF">C8A00DRAFT_17418</name>
</gene>
<reference evidence="1" key="1">
    <citation type="journal article" date="2023" name="Mol. Phylogenet. Evol.">
        <title>Genome-scale phylogeny and comparative genomics of the fungal order Sordariales.</title>
        <authorList>
            <person name="Hensen N."/>
            <person name="Bonometti L."/>
            <person name="Westerberg I."/>
            <person name="Brannstrom I.O."/>
            <person name="Guillou S."/>
            <person name="Cros-Aarteil S."/>
            <person name="Calhoun S."/>
            <person name="Haridas S."/>
            <person name="Kuo A."/>
            <person name="Mondo S."/>
            <person name="Pangilinan J."/>
            <person name="Riley R."/>
            <person name="LaButti K."/>
            <person name="Andreopoulos B."/>
            <person name="Lipzen A."/>
            <person name="Chen C."/>
            <person name="Yan M."/>
            <person name="Daum C."/>
            <person name="Ng V."/>
            <person name="Clum A."/>
            <person name="Steindorff A."/>
            <person name="Ohm R.A."/>
            <person name="Martin F."/>
            <person name="Silar P."/>
            <person name="Natvig D.O."/>
            <person name="Lalanne C."/>
            <person name="Gautier V."/>
            <person name="Ament-Velasquez S.L."/>
            <person name="Kruys A."/>
            <person name="Hutchinson M.I."/>
            <person name="Powell A.J."/>
            <person name="Barry K."/>
            <person name="Miller A.N."/>
            <person name="Grigoriev I.V."/>
            <person name="Debuchy R."/>
            <person name="Gladieux P."/>
            <person name="Hiltunen Thoren M."/>
            <person name="Johannesson H."/>
        </authorList>
    </citation>
    <scope>NUCLEOTIDE SEQUENCE</scope>
    <source>
        <strain evidence="1">CBS 538.74</strain>
    </source>
</reference>
<organism evidence="1 2">
    <name type="scientific">Chaetomidium leptoderma</name>
    <dbReference type="NCBI Taxonomy" id="669021"/>
    <lineage>
        <taxon>Eukaryota</taxon>
        <taxon>Fungi</taxon>
        <taxon>Dikarya</taxon>
        <taxon>Ascomycota</taxon>
        <taxon>Pezizomycotina</taxon>
        <taxon>Sordariomycetes</taxon>
        <taxon>Sordariomycetidae</taxon>
        <taxon>Sordariales</taxon>
        <taxon>Chaetomiaceae</taxon>
        <taxon>Chaetomidium</taxon>
    </lineage>
</organism>
<reference evidence="1" key="2">
    <citation type="submission" date="2023-05" db="EMBL/GenBank/DDBJ databases">
        <authorList>
            <consortium name="Lawrence Berkeley National Laboratory"/>
            <person name="Steindorff A."/>
            <person name="Hensen N."/>
            <person name="Bonometti L."/>
            <person name="Westerberg I."/>
            <person name="Brannstrom I.O."/>
            <person name="Guillou S."/>
            <person name="Cros-Aarteil S."/>
            <person name="Calhoun S."/>
            <person name="Haridas S."/>
            <person name="Kuo A."/>
            <person name="Mondo S."/>
            <person name="Pangilinan J."/>
            <person name="Riley R."/>
            <person name="Labutti K."/>
            <person name="Andreopoulos B."/>
            <person name="Lipzen A."/>
            <person name="Chen C."/>
            <person name="Yanf M."/>
            <person name="Daum C."/>
            <person name="Ng V."/>
            <person name="Clum A."/>
            <person name="Ohm R."/>
            <person name="Martin F."/>
            <person name="Silar P."/>
            <person name="Natvig D."/>
            <person name="Lalanne C."/>
            <person name="Gautier V."/>
            <person name="Ament-Velasquez S.L."/>
            <person name="Kruys A."/>
            <person name="Hutchinson M.I."/>
            <person name="Powell A.J."/>
            <person name="Barry K."/>
            <person name="Miller A.N."/>
            <person name="Grigoriev I.V."/>
            <person name="Debuchy R."/>
            <person name="Gladieux P."/>
            <person name="Thoren M.H."/>
            <person name="Johannesson H."/>
        </authorList>
    </citation>
    <scope>NUCLEOTIDE SEQUENCE</scope>
    <source>
        <strain evidence="1">CBS 538.74</strain>
    </source>
</reference>
<sequence>KGVQRIERLEVDEHVYHPHSDEAIGQAIQGLEIERFDWRKTDMAVTILHGMSSTRVLHLYSSGNDAVLRSWSAPDGLGKLQNVSV</sequence>
<comment type="caution">
    <text evidence="1">The sequence shown here is derived from an EMBL/GenBank/DDBJ whole genome shotgun (WGS) entry which is preliminary data.</text>
</comment>
<evidence type="ECO:0000313" key="1">
    <source>
        <dbReference type="EMBL" id="KAK4151165.1"/>
    </source>
</evidence>
<dbReference type="Proteomes" id="UP001302745">
    <property type="component" value="Unassembled WGS sequence"/>
</dbReference>
<dbReference type="EMBL" id="MU857030">
    <property type="protein sequence ID" value="KAK4151165.1"/>
    <property type="molecule type" value="Genomic_DNA"/>
</dbReference>
<evidence type="ECO:0000313" key="2">
    <source>
        <dbReference type="Proteomes" id="UP001302745"/>
    </source>
</evidence>
<protein>
    <submittedName>
        <fullName evidence="1">Uncharacterized protein</fullName>
    </submittedName>
</protein>
<accession>A0AAN6VH11</accession>